<accession>A0A166A2P8</accession>
<dbReference type="AlphaFoldDB" id="A0A166A2P8"/>
<feature type="non-terminal residue" evidence="1">
    <location>
        <position position="1"/>
    </location>
</feature>
<evidence type="ECO:0000313" key="2">
    <source>
        <dbReference type="Proteomes" id="UP000076532"/>
    </source>
</evidence>
<proteinExistence type="predicted"/>
<dbReference type="OrthoDB" id="3233403at2759"/>
<name>A0A166A2P8_9AGAM</name>
<dbReference type="Proteomes" id="UP000076532">
    <property type="component" value="Unassembled WGS sequence"/>
</dbReference>
<reference evidence="1 2" key="1">
    <citation type="journal article" date="2016" name="Mol. Biol. Evol.">
        <title>Comparative Genomics of Early-Diverging Mushroom-Forming Fungi Provides Insights into the Origins of Lignocellulose Decay Capabilities.</title>
        <authorList>
            <person name="Nagy L.G."/>
            <person name="Riley R."/>
            <person name="Tritt A."/>
            <person name="Adam C."/>
            <person name="Daum C."/>
            <person name="Floudas D."/>
            <person name="Sun H."/>
            <person name="Yadav J.S."/>
            <person name="Pangilinan J."/>
            <person name="Larsson K.H."/>
            <person name="Matsuura K."/>
            <person name="Barry K."/>
            <person name="Labutti K."/>
            <person name="Kuo R."/>
            <person name="Ohm R.A."/>
            <person name="Bhattacharya S.S."/>
            <person name="Shirouzu T."/>
            <person name="Yoshinaga Y."/>
            <person name="Martin F.M."/>
            <person name="Grigoriev I.V."/>
            <person name="Hibbett D.S."/>
        </authorList>
    </citation>
    <scope>NUCLEOTIDE SEQUENCE [LARGE SCALE GENOMIC DNA]</scope>
    <source>
        <strain evidence="1 2">CBS 109695</strain>
    </source>
</reference>
<sequence length="75" mass="8728">EGRFPCLPNFPGHNIPQMYRTVEALLIVYNIVEEFGDDPTTIDGFNGLEDPHVEEIFRARRNQLTEDYLYRTGLL</sequence>
<protein>
    <submittedName>
        <fullName evidence="1">Uncharacterized protein</fullName>
    </submittedName>
</protein>
<dbReference type="EMBL" id="KV417667">
    <property type="protein sequence ID" value="KZP11197.1"/>
    <property type="molecule type" value="Genomic_DNA"/>
</dbReference>
<organism evidence="1 2">
    <name type="scientific">Athelia psychrophila</name>
    <dbReference type="NCBI Taxonomy" id="1759441"/>
    <lineage>
        <taxon>Eukaryota</taxon>
        <taxon>Fungi</taxon>
        <taxon>Dikarya</taxon>
        <taxon>Basidiomycota</taxon>
        <taxon>Agaricomycotina</taxon>
        <taxon>Agaricomycetes</taxon>
        <taxon>Agaricomycetidae</taxon>
        <taxon>Atheliales</taxon>
        <taxon>Atheliaceae</taxon>
        <taxon>Athelia</taxon>
    </lineage>
</organism>
<evidence type="ECO:0000313" key="1">
    <source>
        <dbReference type="EMBL" id="KZP11197.1"/>
    </source>
</evidence>
<keyword evidence="2" id="KW-1185">Reference proteome</keyword>
<gene>
    <name evidence="1" type="ORF">FIBSPDRAFT_757122</name>
</gene>